<keyword evidence="3" id="KW-1185">Reference proteome</keyword>
<evidence type="ECO:0000313" key="2">
    <source>
        <dbReference type="EMBL" id="ONN52115.1"/>
    </source>
</evidence>
<feature type="domain" description="Phage tail collar" evidence="1">
    <location>
        <begin position="74"/>
        <end position="130"/>
    </location>
</feature>
<gene>
    <name evidence="2" type="ORF">AC058_18325</name>
</gene>
<dbReference type="Proteomes" id="UP000189376">
    <property type="component" value="Unassembled WGS sequence"/>
</dbReference>
<name>A0A1V2UQ54_9GAMM</name>
<dbReference type="InterPro" id="IPR037053">
    <property type="entry name" value="Phage_tail_collar_dom_sf"/>
</dbReference>
<accession>A0A1V2UQ54</accession>
<dbReference type="Pfam" id="PF07484">
    <property type="entry name" value="Collar"/>
    <property type="match status" value="1"/>
</dbReference>
<evidence type="ECO:0000313" key="3">
    <source>
        <dbReference type="Proteomes" id="UP000189376"/>
    </source>
</evidence>
<sequence length="217" mass="23614">MTIEKLTEFAKLADDKSSNTEGLVLEKGFPSSLQPARQWFNWLLNSLTKKINEMIDELGNTSNALQQQLDNSIGLISICPFPDVPEDHRECIGETLLIADYPKLFAKIGTTYGGDGTTNFKTPDYRALFVRGLDSGKNEDSGRVIGSIQNESVKLEGSFATIQPSAFSNTGVFSNTTSNPAEIGGAAAPYNHDVINMSSGTETRPKNISAKYVIKVK</sequence>
<dbReference type="RefSeq" id="WP_077170166.1">
    <property type="nucleotide sequence ID" value="NZ_LFZS01000025.1"/>
</dbReference>
<dbReference type="AlphaFoldDB" id="A0A1V2UQ54"/>
<comment type="caution">
    <text evidence="2">The sequence shown here is derived from an EMBL/GenBank/DDBJ whole genome shotgun (WGS) entry which is preliminary data.</text>
</comment>
<dbReference type="InterPro" id="IPR011083">
    <property type="entry name" value="Phage_tail_collar_dom"/>
</dbReference>
<dbReference type="Gene3D" id="3.90.1340.10">
    <property type="entry name" value="Phage tail collar domain"/>
    <property type="match status" value="1"/>
</dbReference>
<reference evidence="2 3" key="1">
    <citation type="submission" date="2015-07" db="EMBL/GenBank/DDBJ databases">
        <title>Acinetobacter yuneri, a novel member of Acinetobacter calcoaceticus-Acinetobacter baumannii complex isolated from clinical specimen.</title>
        <authorList>
            <person name="Yu Y."/>
        </authorList>
    </citation>
    <scope>NUCLEOTIDE SEQUENCE [LARGE SCALE GENOMIC DNA]</scope>
    <source>
        <strain evidence="2 3">A362</strain>
    </source>
</reference>
<dbReference type="SUPFAM" id="SSF88874">
    <property type="entry name" value="Receptor-binding domain of short tail fibre protein gp12"/>
    <property type="match status" value="1"/>
</dbReference>
<dbReference type="EMBL" id="LFZS01000025">
    <property type="protein sequence ID" value="ONN52115.1"/>
    <property type="molecule type" value="Genomic_DNA"/>
</dbReference>
<organism evidence="2 3">
    <name type="scientific">Acinetobacter genomosp. 33YU</name>
    <dbReference type="NCBI Taxonomy" id="1675530"/>
    <lineage>
        <taxon>Bacteria</taxon>
        <taxon>Pseudomonadati</taxon>
        <taxon>Pseudomonadota</taxon>
        <taxon>Gammaproteobacteria</taxon>
        <taxon>Moraxellales</taxon>
        <taxon>Moraxellaceae</taxon>
        <taxon>Acinetobacter</taxon>
    </lineage>
</organism>
<proteinExistence type="predicted"/>
<protein>
    <recommendedName>
        <fullName evidence="1">Phage tail collar domain-containing protein</fullName>
    </recommendedName>
</protein>
<evidence type="ECO:0000259" key="1">
    <source>
        <dbReference type="Pfam" id="PF07484"/>
    </source>
</evidence>